<dbReference type="Gene3D" id="1.20.5.710">
    <property type="entry name" value="Single helix bin"/>
    <property type="match status" value="1"/>
</dbReference>
<name>A0A9Q5HWT9_SANBA</name>
<evidence type="ECO:0008006" key="10">
    <source>
        <dbReference type="Google" id="ProtNLM"/>
    </source>
</evidence>
<dbReference type="HAMAP" id="MF_00368">
    <property type="entry name" value="Ribosomal_bL12"/>
    <property type="match status" value="1"/>
</dbReference>
<dbReference type="InterPro" id="IPR008932">
    <property type="entry name" value="Ribosomal_bL12_oligo"/>
</dbReference>
<comment type="similarity">
    <text evidence="1">Belongs to the bacterial ribosomal protein bL12 family.</text>
</comment>
<evidence type="ECO:0000256" key="4">
    <source>
        <dbReference type="SAM" id="MobiDB-lite"/>
    </source>
</evidence>
<proteinExistence type="inferred from homology"/>
<evidence type="ECO:0000313" key="9">
    <source>
        <dbReference type="Proteomes" id="UP000757232"/>
    </source>
</evidence>
<keyword evidence="5" id="KW-1133">Transmembrane helix</keyword>
<feature type="domain" description="Large ribosomal subunit protein bL12 oligomerization" evidence="7">
    <location>
        <begin position="402"/>
        <end position="447"/>
    </location>
</feature>
<dbReference type="Proteomes" id="UP000757232">
    <property type="component" value="Unassembled WGS sequence"/>
</dbReference>
<dbReference type="GO" id="GO:0006412">
    <property type="term" value="P:translation"/>
    <property type="evidence" value="ECO:0007669"/>
    <property type="project" value="InterPro"/>
</dbReference>
<dbReference type="InterPro" id="IPR000206">
    <property type="entry name" value="Ribosomal_bL12"/>
</dbReference>
<dbReference type="InterPro" id="IPR013823">
    <property type="entry name" value="Ribosomal_bL12_C"/>
</dbReference>
<sequence>MPVIGNSNCTQRAALNAAVDDTRQVVQGNSATLIAWLVLNIWSSHLGLPFLIITISIAKNIRRHATFINLCVTWIIVGLSSSLLTSVSAFALVFQVFHVMRAAFQERDPESHETLRKWTLLVSPYVAFVVFATWTAFVGLNNPELVTRRRRFFYCSVKDSGLTDSITAFSLGVLLVTSPVWILYIILSHWRTIRSSGLGRSVGTDLSLICRTAAFTLWIILGMSLSALSMKAPRSAVPDMALATMGSAVLLVFGTQRDILRTWMFWKRNRQDDRGARQPTASPLNRTDSPSSSEHSIKQACSSTDSGKDDGTHEIEHQQNQNGRFSSRTFTFLNRFFTDSYSAWRYERQRACDYFQGEEFQAGKSDVLSSHLTQRNLATAAPSASSSEAPSPPPSKSSGPEISKIVDDISGLTLLQAADLVSLLKSRLNIQEIAMPTAAAPAAPAAATEEAPAEEKPKEKTVFNVKLESFDASAKPKVIREVKAMNPTLTLVAAKSFVESLPKVLKENLPKEEAEKLKKTFEALGGVVSLD</sequence>
<keyword evidence="5" id="KW-0472">Membrane</keyword>
<dbReference type="InterPro" id="IPR014719">
    <property type="entry name" value="Ribosomal_bL12_C/ClpS-like"/>
</dbReference>
<dbReference type="GO" id="GO:0003729">
    <property type="term" value="F:mRNA binding"/>
    <property type="evidence" value="ECO:0007669"/>
    <property type="project" value="TreeGrafter"/>
</dbReference>
<feature type="transmembrane region" description="Helical" evidence="5">
    <location>
        <begin position="208"/>
        <end position="228"/>
    </location>
</feature>
<keyword evidence="5" id="KW-0812">Transmembrane</keyword>
<reference evidence="8" key="1">
    <citation type="submission" date="2016-06" db="EMBL/GenBank/DDBJ databases">
        <title>Draft Genome sequence of the fungus Inonotus baumii.</title>
        <authorList>
            <person name="Zhu H."/>
            <person name="Lin W."/>
        </authorList>
    </citation>
    <scope>NUCLEOTIDE SEQUENCE</scope>
    <source>
        <strain evidence="8">821</strain>
    </source>
</reference>
<keyword evidence="2" id="KW-0689">Ribosomal protein</keyword>
<evidence type="ECO:0000256" key="3">
    <source>
        <dbReference type="ARBA" id="ARBA00023274"/>
    </source>
</evidence>
<feature type="region of interest" description="Disordered" evidence="4">
    <location>
        <begin position="274"/>
        <end position="323"/>
    </location>
</feature>
<dbReference type="GO" id="GO:0003735">
    <property type="term" value="F:structural constituent of ribosome"/>
    <property type="evidence" value="ECO:0007669"/>
    <property type="project" value="InterPro"/>
</dbReference>
<evidence type="ECO:0000259" key="6">
    <source>
        <dbReference type="Pfam" id="PF00542"/>
    </source>
</evidence>
<gene>
    <name evidence="8" type="ORF">A7U60_g5380</name>
</gene>
<dbReference type="SUPFAM" id="SSF54736">
    <property type="entry name" value="ClpS-like"/>
    <property type="match status" value="1"/>
</dbReference>
<dbReference type="PANTHER" id="PTHR45987:SF4">
    <property type="entry name" value="LARGE RIBOSOMAL SUBUNIT PROTEIN BL12M"/>
    <property type="match status" value="1"/>
</dbReference>
<keyword evidence="3" id="KW-0687">Ribonucleoprotein</keyword>
<dbReference type="Pfam" id="PF16320">
    <property type="entry name" value="Ribosomal_L12_N"/>
    <property type="match status" value="1"/>
</dbReference>
<keyword evidence="9" id="KW-1185">Reference proteome</keyword>
<dbReference type="SUPFAM" id="SSF48300">
    <property type="entry name" value="Ribosomal protein L7/12, oligomerisation (N-terminal) domain"/>
    <property type="match status" value="1"/>
</dbReference>
<feature type="region of interest" description="Disordered" evidence="4">
    <location>
        <begin position="377"/>
        <end position="403"/>
    </location>
</feature>
<evidence type="ECO:0000259" key="7">
    <source>
        <dbReference type="Pfam" id="PF16320"/>
    </source>
</evidence>
<dbReference type="InterPro" id="IPR036235">
    <property type="entry name" value="Ribosomal_bL12_oligo_N_sf"/>
</dbReference>
<comment type="caution">
    <text evidence="8">The sequence shown here is derived from an EMBL/GenBank/DDBJ whole genome shotgun (WGS) entry which is preliminary data.</text>
</comment>
<evidence type="ECO:0000313" key="8">
    <source>
        <dbReference type="EMBL" id="OCB87475.1"/>
    </source>
</evidence>
<dbReference type="GO" id="GO:0005762">
    <property type="term" value="C:mitochondrial large ribosomal subunit"/>
    <property type="evidence" value="ECO:0007669"/>
    <property type="project" value="TreeGrafter"/>
</dbReference>
<feature type="transmembrane region" description="Helical" evidence="5">
    <location>
        <begin position="33"/>
        <end position="55"/>
    </location>
</feature>
<dbReference type="AlphaFoldDB" id="A0A9Q5HWT9"/>
<evidence type="ECO:0000256" key="5">
    <source>
        <dbReference type="SAM" id="Phobius"/>
    </source>
</evidence>
<dbReference type="PANTHER" id="PTHR45987">
    <property type="entry name" value="39S RIBOSOMAL PROTEIN L12"/>
    <property type="match status" value="1"/>
</dbReference>
<accession>A0A9Q5HWT9</accession>
<organism evidence="8 9">
    <name type="scientific">Sanghuangporus baumii</name>
    <name type="common">Phellinus baumii</name>
    <dbReference type="NCBI Taxonomy" id="108892"/>
    <lineage>
        <taxon>Eukaryota</taxon>
        <taxon>Fungi</taxon>
        <taxon>Dikarya</taxon>
        <taxon>Basidiomycota</taxon>
        <taxon>Agaricomycotina</taxon>
        <taxon>Agaricomycetes</taxon>
        <taxon>Hymenochaetales</taxon>
        <taxon>Hymenochaetaceae</taxon>
        <taxon>Sanghuangporus</taxon>
    </lineage>
</organism>
<dbReference type="Pfam" id="PF00542">
    <property type="entry name" value="Ribosomal_L12"/>
    <property type="match status" value="1"/>
</dbReference>
<feature type="transmembrane region" description="Helical" evidence="5">
    <location>
        <begin position="118"/>
        <end position="140"/>
    </location>
</feature>
<protein>
    <recommendedName>
        <fullName evidence="10">Ribosomal protein L7/L12</fullName>
    </recommendedName>
</protein>
<feature type="domain" description="Large ribosomal subunit protein bL12 C-terminal" evidence="6">
    <location>
        <begin position="463"/>
        <end position="530"/>
    </location>
</feature>
<dbReference type="Gene3D" id="3.30.1390.10">
    <property type="match status" value="1"/>
</dbReference>
<dbReference type="OrthoDB" id="3222065at2759"/>
<dbReference type="EMBL" id="LNZH02000191">
    <property type="protein sequence ID" value="OCB87475.1"/>
    <property type="molecule type" value="Genomic_DNA"/>
</dbReference>
<feature type="transmembrane region" description="Helical" evidence="5">
    <location>
        <begin position="166"/>
        <end position="187"/>
    </location>
</feature>
<feature type="compositionally biased region" description="Polar residues" evidence="4">
    <location>
        <begin position="279"/>
        <end position="305"/>
    </location>
</feature>
<evidence type="ECO:0000256" key="2">
    <source>
        <dbReference type="ARBA" id="ARBA00022980"/>
    </source>
</evidence>
<evidence type="ECO:0000256" key="1">
    <source>
        <dbReference type="ARBA" id="ARBA00007197"/>
    </source>
</evidence>
<feature type="transmembrane region" description="Helical" evidence="5">
    <location>
        <begin position="67"/>
        <end position="97"/>
    </location>
</feature>
<feature type="compositionally biased region" description="Basic and acidic residues" evidence="4">
    <location>
        <begin position="306"/>
        <end position="317"/>
    </location>
</feature>
<feature type="compositionally biased region" description="Low complexity" evidence="4">
    <location>
        <begin position="380"/>
        <end position="389"/>
    </location>
</feature>